<evidence type="ECO:0000313" key="2">
    <source>
        <dbReference type="Proteomes" id="UP000236654"/>
    </source>
</evidence>
<evidence type="ECO:0000313" key="1">
    <source>
        <dbReference type="EMBL" id="PKR80055.1"/>
    </source>
</evidence>
<proteinExistence type="predicted"/>
<organism evidence="1 2">
    <name type="scientific">Brumimicrobium salinarum</name>
    <dbReference type="NCBI Taxonomy" id="2058658"/>
    <lineage>
        <taxon>Bacteria</taxon>
        <taxon>Pseudomonadati</taxon>
        <taxon>Bacteroidota</taxon>
        <taxon>Flavobacteriia</taxon>
        <taxon>Flavobacteriales</taxon>
        <taxon>Crocinitomicaceae</taxon>
        <taxon>Brumimicrobium</taxon>
    </lineage>
</organism>
<keyword evidence="2" id="KW-1185">Reference proteome</keyword>
<gene>
    <name evidence="1" type="ORF">CW751_11860</name>
</gene>
<dbReference type="EMBL" id="PJNI01000014">
    <property type="protein sequence ID" value="PKR80055.1"/>
    <property type="molecule type" value="Genomic_DNA"/>
</dbReference>
<comment type="caution">
    <text evidence="1">The sequence shown here is derived from an EMBL/GenBank/DDBJ whole genome shotgun (WGS) entry which is preliminary data.</text>
</comment>
<protein>
    <recommendedName>
        <fullName evidence="3">Type IX secretion system membrane protein PorP/SprF</fullName>
    </recommendedName>
</protein>
<dbReference type="OrthoDB" id="891773at2"/>
<dbReference type="InterPro" id="IPR019861">
    <property type="entry name" value="PorP/SprF_Bacteroidetes"/>
</dbReference>
<reference evidence="1 2" key="1">
    <citation type="submission" date="2017-12" db="EMBL/GenBank/DDBJ databases">
        <title>The draft genome sequence of Brumimicrobium saltpan LHR20.</title>
        <authorList>
            <person name="Do Z.-J."/>
            <person name="Luo H.-R."/>
        </authorList>
    </citation>
    <scope>NUCLEOTIDE SEQUENCE [LARGE SCALE GENOMIC DNA]</scope>
    <source>
        <strain evidence="1 2">LHR20</strain>
    </source>
</reference>
<sequence>MKMKLITIIGFLFFAWTIFGQQEAQFTQYYSNPYLFNPASGGLKKIIDIDLGYRRQWIGLSGAPQSFYATAHTEISFDKRNTVLNEHNSEDESIYATPTNSVGKNKHVVGGKVFADQIGPFQKINVMASYAYHLRFTQKTMLSFGVNAGYSNFGINPNKVILLDNDDYKYENFLSRNSNQSIFDLGAGMTFYGKEFQFGISSSQLLNNNLKLGEVETSAHFSSHFFLYGMYNFNLEDTKLSVEPHFMTQFASGAPASVNIGARLHYDKRYWVNVSYRLQDAIAFGVGLNFAKNLHLGYSYDVAIGKVQRPNNYVHEISLGLMFGSKSSKEKDLQDDEMM</sequence>
<evidence type="ECO:0008006" key="3">
    <source>
        <dbReference type="Google" id="ProtNLM"/>
    </source>
</evidence>
<dbReference type="NCBIfam" id="TIGR03519">
    <property type="entry name" value="T9SS_PorP_fam"/>
    <property type="match status" value="1"/>
</dbReference>
<dbReference type="AlphaFoldDB" id="A0A2I0R0J0"/>
<dbReference type="Proteomes" id="UP000236654">
    <property type="component" value="Unassembled WGS sequence"/>
</dbReference>
<accession>A0A2I0R0J0</accession>
<name>A0A2I0R0J0_9FLAO</name>
<dbReference type="Pfam" id="PF11751">
    <property type="entry name" value="PorP_SprF"/>
    <property type="match status" value="1"/>
</dbReference>